<dbReference type="Proteomes" id="UP001599542">
    <property type="component" value="Unassembled WGS sequence"/>
</dbReference>
<feature type="transmembrane region" description="Helical" evidence="1">
    <location>
        <begin position="36"/>
        <end position="55"/>
    </location>
</feature>
<organism evidence="3 4">
    <name type="scientific">Kitasatospora phosalacinea</name>
    <dbReference type="NCBI Taxonomy" id="2065"/>
    <lineage>
        <taxon>Bacteria</taxon>
        <taxon>Bacillati</taxon>
        <taxon>Actinomycetota</taxon>
        <taxon>Actinomycetes</taxon>
        <taxon>Kitasatosporales</taxon>
        <taxon>Streptomycetaceae</taxon>
        <taxon>Kitasatospora</taxon>
    </lineage>
</organism>
<keyword evidence="1" id="KW-0472">Membrane</keyword>
<proteinExistence type="predicted"/>
<dbReference type="EMBL" id="JBHYPX010000013">
    <property type="protein sequence ID" value="MFE1352142.1"/>
    <property type="molecule type" value="Genomic_DNA"/>
</dbReference>
<feature type="transmembrane region" description="Helical" evidence="1">
    <location>
        <begin position="210"/>
        <end position="235"/>
    </location>
</feature>
<evidence type="ECO:0000313" key="3">
    <source>
        <dbReference type="EMBL" id="MFE1352142.1"/>
    </source>
</evidence>
<dbReference type="NCBIfam" id="NF042915">
    <property type="entry name" value="MAB_1171c_fam"/>
    <property type="match status" value="1"/>
</dbReference>
<reference evidence="3 4" key="1">
    <citation type="submission" date="2024-09" db="EMBL/GenBank/DDBJ databases">
        <title>The Natural Products Discovery Center: Release of the First 8490 Sequenced Strains for Exploring Actinobacteria Biosynthetic Diversity.</title>
        <authorList>
            <person name="Kalkreuter E."/>
            <person name="Kautsar S.A."/>
            <person name="Yang D."/>
            <person name="Bader C.D."/>
            <person name="Teijaro C.N."/>
            <person name="Fluegel L."/>
            <person name="Davis C.M."/>
            <person name="Simpson J.R."/>
            <person name="Lauterbach L."/>
            <person name="Steele A.D."/>
            <person name="Gui C."/>
            <person name="Meng S."/>
            <person name="Li G."/>
            <person name="Viehrig K."/>
            <person name="Ye F."/>
            <person name="Su P."/>
            <person name="Kiefer A.F."/>
            <person name="Nichols A."/>
            <person name="Cepeda A.J."/>
            <person name="Yan W."/>
            <person name="Fan B."/>
            <person name="Jiang Y."/>
            <person name="Adhikari A."/>
            <person name="Zheng C.-J."/>
            <person name="Schuster L."/>
            <person name="Cowan T.M."/>
            <person name="Smanski M.J."/>
            <person name="Chevrette M.G."/>
            <person name="De Carvalho L.P.S."/>
            <person name="Shen B."/>
        </authorList>
    </citation>
    <scope>NUCLEOTIDE SEQUENCE [LARGE SCALE GENOMIC DNA]</scope>
    <source>
        <strain evidence="3 4">NPDC058753</strain>
    </source>
</reference>
<feature type="domain" description="DUF6545" evidence="2">
    <location>
        <begin position="242"/>
        <end position="375"/>
    </location>
</feature>
<sequence length="391" mass="41323">MSAVRAVDVALLVPSTLGTVWMGRVTLPCGRRRERALWGAMALVTLAIAAGVPAVRRLIDVLLGVASVTNLVVHLLTLGATGCLVEFIHQAAGERDRPAAPVRALPFACAALTAVFAAMPRPDGEQDLLTQAETGWSLAYWGIVTLYLGWGLAVCARTSLRYGRLAVPGPLRTSLRLLAAGSLTGLLYLGHRSLYLALHDAAPGLFDNAAVLATTQGLTASAVLLLTVGIAWPSLAERLRTRRTRARIRRLHPLWQALHDAVPEVALPLPPTLKGDPDVVLYRYVIEIRDAALAVGAFEDGAVRARASELLTTAGVAGASLEAAAEAVAVRCAVLRARQRTGGTRSPEARPGDGAGHDGLEAEVAWLEQVAAYFHTPVAARTADRIAAELD</sequence>
<dbReference type="RefSeq" id="WP_380321805.1">
    <property type="nucleotide sequence ID" value="NZ_JBHYPW010000015.1"/>
</dbReference>
<protein>
    <submittedName>
        <fullName evidence="3">MAB_1171c family putative transporter</fullName>
    </submittedName>
</protein>
<feature type="transmembrane region" description="Helical" evidence="1">
    <location>
        <begin position="61"/>
        <end position="88"/>
    </location>
</feature>
<dbReference type="Pfam" id="PF20182">
    <property type="entry name" value="DUF6545"/>
    <property type="match status" value="1"/>
</dbReference>
<feature type="transmembrane region" description="Helical" evidence="1">
    <location>
        <begin position="138"/>
        <end position="156"/>
    </location>
</feature>
<keyword evidence="1" id="KW-1133">Transmembrane helix</keyword>
<feature type="transmembrane region" description="Helical" evidence="1">
    <location>
        <begin position="177"/>
        <end position="198"/>
    </location>
</feature>
<feature type="transmembrane region" description="Helical" evidence="1">
    <location>
        <begin position="100"/>
        <end position="118"/>
    </location>
</feature>
<dbReference type="InterPro" id="IPR050039">
    <property type="entry name" value="MAB_1171c-like"/>
</dbReference>
<dbReference type="InterPro" id="IPR046675">
    <property type="entry name" value="DUF6545"/>
</dbReference>
<comment type="caution">
    <text evidence="3">The sequence shown here is derived from an EMBL/GenBank/DDBJ whole genome shotgun (WGS) entry which is preliminary data.</text>
</comment>
<keyword evidence="1" id="KW-0812">Transmembrane</keyword>
<evidence type="ECO:0000259" key="2">
    <source>
        <dbReference type="Pfam" id="PF20182"/>
    </source>
</evidence>
<accession>A0ABW6GHF3</accession>
<keyword evidence="4" id="KW-1185">Reference proteome</keyword>
<evidence type="ECO:0000313" key="4">
    <source>
        <dbReference type="Proteomes" id="UP001599542"/>
    </source>
</evidence>
<gene>
    <name evidence="3" type="ORF">ACFW6T_09160</name>
</gene>
<evidence type="ECO:0000256" key="1">
    <source>
        <dbReference type="SAM" id="Phobius"/>
    </source>
</evidence>
<name>A0ABW6GHF3_9ACTN</name>